<evidence type="ECO:0000256" key="5">
    <source>
        <dbReference type="ARBA" id="ARBA00023288"/>
    </source>
</evidence>
<comment type="similarity">
    <text evidence="6">Belongs to the nlpA lipoprotein family.</text>
</comment>
<dbReference type="CDD" id="cd13598">
    <property type="entry name" value="PBP2_lipoprotein_IlpA_like"/>
    <property type="match status" value="1"/>
</dbReference>
<dbReference type="Gene3D" id="3.40.190.10">
    <property type="entry name" value="Periplasmic binding protein-like II"/>
    <property type="match status" value="2"/>
</dbReference>
<proteinExistence type="inferred from homology"/>
<comment type="subcellular location">
    <subcellularLocation>
        <location evidence="1">Membrane</location>
        <topology evidence="1">Lipid-anchor</topology>
    </subcellularLocation>
</comment>
<organism evidence="8 9">
    <name type="scientific">Paracidovorax cattleyae</name>
    <dbReference type="NCBI Taxonomy" id="80868"/>
    <lineage>
        <taxon>Bacteria</taxon>
        <taxon>Pseudomonadati</taxon>
        <taxon>Pseudomonadota</taxon>
        <taxon>Betaproteobacteria</taxon>
        <taxon>Burkholderiales</taxon>
        <taxon>Comamonadaceae</taxon>
        <taxon>Paracidovorax</taxon>
    </lineage>
</organism>
<dbReference type="PANTHER" id="PTHR30429:SF1">
    <property type="entry name" value="D-METHIONINE-BINDING LIPOPROTEIN METQ-RELATED"/>
    <property type="match status" value="1"/>
</dbReference>
<name>A0A1H0SYT1_9BURK</name>
<keyword evidence="4" id="KW-0564">Palmitate</keyword>
<dbReference type="InterPro" id="IPR004872">
    <property type="entry name" value="Lipoprotein_NlpA"/>
</dbReference>
<evidence type="ECO:0000313" key="9">
    <source>
        <dbReference type="Proteomes" id="UP000199317"/>
    </source>
</evidence>
<evidence type="ECO:0000256" key="2">
    <source>
        <dbReference type="ARBA" id="ARBA00022729"/>
    </source>
</evidence>
<evidence type="ECO:0000256" key="6">
    <source>
        <dbReference type="PIRNR" id="PIRNR002854"/>
    </source>
</evidence>
<gene>
    <name evidence="8" type="ORF">SAMN04489708_113144</name>
</gene>
<reference evidence="9" key="1">
    <citation type="submission" date="2016-10" db="EMBL/GenBank/DDBJ databases">
        <authorList>
            <person name="Varghese N."/>
            <person name="Submissions S."/>
        </authorList>
    </citation>
    <scope>NUCLEOTIDE SEQUENCE [LARGE SCALE GENOMIC DNA]</scope>
    <source>
        <strain evidence="9">DSM 17101</strain>
    </source>
</reference>
<feature type="chain" id="PRO_5011753475" description="Lipoprotein" evidence="7">
    <location>
        <begin position="42"/>
        <end position="281"/>
    </location>
</feature>
<dbReference type="SUPFAM" id="SSF53850">
    <property type="entry name" value="Periplasmic binding protein-like II"/>
    <property type="match status" value="1"/>
</dbReference>
<evidence type="ECO:0000256" key="4">
    <source>
        <dbReference type="ARBA" id="ARBA00023139"/>
    </source>
</evidence>
<accession>A0A1H0SYT1</accession>
<dbReference type="NCBIfam" id="TIGR00363">
    <property type="entry name" value="MetQ/NlpA family lipoprotein"/>
    <property type="match status" value="1"/>
</dbReference>
<keyword evidence="2 7" id="KW-0732">Signal</keyword>
<dbReference type="EMBL" id="FNJL01000013">
    <property type="protein sequence ID" value="SDP46997.1"/>
    <property type="molecule type" value="Genomic_DNA"/>
</dbReference>
<dbReference type="Proteomes" id="UP000199317">
    <property type="component" value="Unassembled WGS sequence"/>
</dbReference>
<dbReference type="AlphaFoldDB" id="A0A1H0SYT1"/>
<keyword evidence="3" id="KW-0472">Membrane</keyword>
<dbReference type="PANTHER" id="PTHR30429">
    <property type="entry name" value="D-METHIONINE-BINDING LIPOPROTEIN METQ"/>
    <property type="match status" value="1"/>
</dbReference>
<dbReference type="PIRSF" id="PIRSF002854">
    <property type="entry name" value="MetQ"/>
    <property type="match status" value="1"/>
</dbReference>
<keyword evidence="9" id="KW-1185">Reference proteome</keyword>
<dbReference type="Pfam" id="PF03180">
    <property type="entry name" value="Lipoprotein_9"/>
    <property type="match status" value="1"/>
</dbReference>
<dbReference type="GO" id="GO:0016020">
    <property type="term" value="C:membrane"/>
    <property type="evidence" value="ECO:0007669"/>
    <property type="project" value="UniProtKB-SubCell"/>
</dbReference>
<sequence length="281" mass="30763">MQIRSAFIHFEWKVTSVNKRFLLRSLIASSIALLMAPGAMAQDKPLKVGVTAGPHAQIFEQVRKVAEKDGLKIQIVEFSDYVQPNAALSAGDLDANSYQHKPYLDAQVKDRGYKLVSAGYTVNFPIGLYSKKVKKLEDLKEGARFGIPNDPTNGGRVLLVLQDKGLIKLKEGAGLKATPLDVTSNPKKLKFVELDAAQLARSLDDLDAAAINTNFALSAGLNPKTDAIAQESAKSPYVNIIAVREVDKDKPWVAKLVKAYHSDEVRQYIDTQFKGAVLAGW</sequence>
<keyword evidence="5 6" id="KW-0449">Lipoprotein</keyword>
<feature type="signal peptide" evidence="7">
    <location>
        <begin position="1"/>
        <end position="41"/>
    </location>
</feature>
<evidence type="ECO:0000313" key="8">
    <source>
        <dbReference type="EMBL" id="SDP46997.1"/>
    </source>
</evidence>
<evidence type="ECO:0000256" key="7">
    <source>
        <dbReference type="SAM" id="SignalP"/>
    </source>
</evidence>
<evidence type="ECO:0000256" key="3">
    <source>
        <dbReference type="ARBA" id="ARBA00023136"/>
    </source>
</evidence>
<protein>
    <recommendedName>
        <fullName evidence="6">Lipoprotein</fullName>
    </recommendedName>
</protein>
<evidence type="ECO:0000256" key="1">
    <source>
        <dbReference type="ARBA" id="ARBA00004635"/>
    </source>
</evidence>